<evidence type="ECO:0000313" key="2">
    <source>
        <dbReference type="Proteomes" id="UP001526246"/>
    </source>
</evidence>
<proteinExistence type="predicted"/>
<dbReference type="Pfam" id="PF11149">
    <property type="entry name" value="DUF2924"/>
    <property type="match status" value="1"/>
</dbReference>
<reference evidence="1 2" key="1">
    <citation type="submission" date="2022-10" db="EMBL/GenBank/DDBJ databases">
        <title>Sphingomonas sp.</title>
        <authorList>
            <person name="Jin C."/>
        </authorList>
    </citation>
    <scope>NUCLEOTIDE SEQUENCE [LARGE SCALE GENOMIC DNA]</scope>
    <source>
        <strain evidence="1 2">BN140010</strain>
    </source>
</reference>
<comment type="caution">
    <text evidence="1">The sequence shown here is derived from an EMBL/GenBank/DDBJ whole genome shotgun (WGS) entry which is preliminary data.</text>
</comment>
<keyword evidence="2" id="KW-1185">Reference proteome</keyword>
<dbReference type="Proteomes" id="UP001526246">
    <property type="component" value="Unassembled WGS sequence"/>
</dbReference>
<evidence type="ECO:0000313" key="1">
    <source>
        <dbReference type="EMBL" id="MCW3797233.1"/>
    </source>
</evidence>
<dbReference type="EMBL" id="JAPDOB010000001">
    <property type="protein sequence ID" value="MCW3797233.1"/>
    <property type="molecule type" value="Genomic_DNA"/>
</dbReference>
<organism evidence="1 2">
    <name type="scientific">Sphingomonas arvum</name>
    <dbReference type="NCBI Taxonomy" id="2992113"/>
    <lineage>
        <taxon>Bacteria</taxon>
        <taxon>Pseudomonadati</taxon>
        <taxon>Pseudomonadota</taxon>
        <taxon>Alphaproteobacteria</taxon>
        <taxon>Sphingomonadales</taxon>
        <taxon>Sphingomonadaceae</taxon>
        <taxon>Sphingomonas</taxon>
    </lineage>
</organism>
<protein>
    <submittedName>
        <fullName evidence="1">DUF2924 domain-containing protein</fullName>
    </submittedName>
</protein>
<sequence length="134" mass="14963">MTAIVNEVAALTQLGRPGLQMRWREVFKAAPPAAYTPDLLARGIAYRLQEKALGRLDPALARQLQSTGRGGRSAKTKLRPGNRLVRRWRGRTYVVDVIEEGFCYDQVTYGSLSEIATKITGTRWSGPRFFGLPK</sequence>
<accession>A0ABT3JDT6</accession>
<dbReference type="RefSeq" id="WP_264881388.1">
    <property type="nucleotide sequence ID" value="NZ_JAPDOB010000001.1"/>
</dbReference>
<dbReference type="InterPro" id="IPR021322">
    <property type="entry name" value="DUF2924"/>
</dbReference>
<gene>
    <name evidence="1" type="ORF">OMW55_05345</name>
</gene>
<name>A0ABT3JDT6_9SPHN</name>